<keyword evidence="3" id="KW-1185">Reference proteome</keyword>
<proteinExistence type="predicted"/>
<evidence type="ECO:0000313" key="3">
    <source>
        <dbReference type="Proteomes" id="UP001319060"/>
    </source>
</evidence>
<accession>A0ABS2ZHC5</accession>
<evidence type="ECO:0000256" key="1">
    <source>
        <dbReference type="SAM" id="Phobius"/>
    </source>
</evidence>
<organism evidence="2 3">
    <name type="scientific">Fictibacillus barbaricus</name>
    <dbReference type="NCBI Taxonomy" id="182136"/>
    <lineage>
        <taxon>Bacteria</taxon>
        <taxon>Bacillati</taxon>
        <taxon>Bacillota</taxon>
        <taxon>Bacilli</taxon>
        <taxon>Bacillales</taxon>
        <taxon>Fictibacillaceae</taxon>
        <taxon>Fictibacillus</taxon>
    </lineage>
</organism>
<keyword evidence="1" id="KW-1133">Transmembrane helix</keyword>
<evidence type="ECO:0000313" key="2">
    <source>
        <dbReference type="EMBL" id="MBN3547186.1"/>
    </source>
</evidence>
<name>A0ABS2ZHC5_9BACL</name>
<feature type="transmembrane region" description="Helical" evidence="1">
    <location>
        <begin position="16"/>
        <end position="34"/>
    </location>
</feature>
<sequence>MTALFNMNGRRRNGRGWMWGTLLSLAFSLIAYGLRRNRNGNWLRPMQNVMNNVRMGSGQKPNMAGMTEFANEISPNKNPFSNK</sequence>
<gene>
    <name evidence="2" type="ORF">JYA64_17895</name>
</gene>
<reference evidence="2 3" key="1">
    <citation type="submission" date="2021-01" db="EMBL/GenBank/DDBJ databases">
        <title>Genome Sequencing of Type Strains.</title>
        <authorList>
            <person name="Lemaire J.F."/>
            <person name="Inderbitzin P."/>
            <person name="Collins S.B."/>
            <person name="Wespe N."/>
            <person name="Knight-Connoni V."/>
        </authorList>
    </citation>
    <scope>NUCLEOTIDE SEQUENCE [LARGE SCALE GENOMIC DNA]</scope>
    <source>
        <strain evidence="2 3">DSM 14730</strain>
    </source>
</reference>
<keyword evidence="1" id="KW-0812">Transmembrane</keyword>
<dbReference type="Proteomes" id="UP001319060">
    <property type="component" value="Unassembled WGS sequence"/>
</dbReference>
<protein>
    <submittedName>
        <fullName evidence="2">Uncharacterized protein</fullName>
    </submittedName>
</protein>
<comment type="caution">
    <text evidence="2">The sequence shown here is derived from an EMBL/GenBank/DDBJ whole genome shotgun (WGS) entry which is preliminary data.</text>
</comment>
<keyword evidence="1" id="KW-0472">Membrane</keyword>
<dbReference type="EMBL" id="JAFHKS010000044">
    <property type="protein sequence ID" value="MBN3547186.1"/>
    <property type="molecule type" value="Genomic_DNA"/>
</dbReference>